<comment type="caution">
    <text evidence="2">The sequence shown here is derived from an EMBL/GenBank/DDBJ whole genome shotgun (WGS) entry which is preliminary data.</text>
</comment>
<dbReference type="Proteomes" id="UP001165586">
    <property type="component" value="Unassembled WGS sequence"/>
</dbReference>
<dbReference type="RefSeq" id="WP_259542438.1">
    <property type="nucleotide sequence ID" value="NZ_JANLCJ010000034.1"/>
</dbReference>
<evidence type="ECO:0000313" key="2">
    <source>
        <dbReference type="EMBL" id="MCS5736471.1"/>
    </source>
</evidence>
<accession>A0ABT2H940</accession>
<gene>
    <name evidence="2" type="ORF">N1032_22315</name>
</gene>
<dbReference type="Pfam" id="PF09327">
    <property type="entry name" value="Phage_Tail_Tip"/>
    <property type="match status" value="1"/>
</dbReference>
<evidence type="ECO:0000259" key="1">
    <source>
        <dbReference type="Pfam" id="PF09327"/>
    </source>
</evidence>
<dbReference type="EMBL" id="JANLCJ010000034">
    <property type="protein sequence ID" value="MCS5736471.1"/>
    <property type="molecule type" value="Genomic_DNA"/>
</dbReference>
<name>A0ABT2H940_9MICO</name>
<organism evidence="2 3">
    <name type="scientific">Herbiconiux daphne</name>
    <dbReference type="NCBI Taxonomy" id="2970914"/>
    <lineage>
        <taxon>Bacteria</taxon>
        <taxon>Bacillati</taxon>
        <taxon>Actinomycetota</taxon>
        <taxon>Actinomycetes</taxon>
        <taxon>Micrococcales</taxon>
        <taxon>Microbacteriaceae</taxon>
        <taxon>Herbiconiux</taxon>
    </lineage>
</organism>
<keyword evidence="3" id="KW-1185">Reference proteome</keyword>
<sequence>MGANGNRRQTLRNNIIQPYETGLLTDVNHKDYNAVVGIELDKVSTATKHMFQGLDDVRKEIKDRTKALDALHLTVNDTFNKVMLEISGVKMQIGQGITMDSITDADGNVLSGVLQGLKTQVNAANGNIMVALGEITNTNTKFDGEILKISQDINGVQSNVNVITGVLYTGSSGTGTPTSPAPGTKFEQIAKHEVDITNQGASITQQTAAITRIDDTGGITYETQWGVKSSVGGLNRGVGFVQNAGGSTFTINADVFQFTGGGSSNGTLPFYIDATGTHIKQASIGNVTINAAQINTGVINSARIGDLQSTNFPNGGWQLTKAGSFQIGGNAGGNRIVMTSQNIIFYDGNGTPRIKIGLF</sequence>
<protein>
    <recommendedName>
        <fullName evidence="1">Tip attachment protein J central straight fiber domain-containing protein</fullName>
    </recommendedName>
</protein>
<reference evidence="2" key="1">
    <citation type="submission" date="2022-08" db="EMBL/GenBank/DDBJ databases">
        <authorList>
            <person name="Deng Y."/>
            <person name="Han X.-F."/>
            <person name="Zhang Y.-Q."/>
        </authorList>
    </citation>
    <scope>NUCLEOTIDE SEQUENCE</scope>
    <source>
        <strain evidence="2">CPCC 203386</strain>
    </source>
</reference>
<proteinExistence type="predicted"/>
<dbReference type="InterPro" id="IPR015406">
    <property type="entry name" value="GpJ_CSF"/>
</dbReference>
<feature type="domain" description="Tip attachment protein J central straight fiber" evidence="1">
    <location>
        <begin position="203"/>
        <end position="338"/>
    </location>
</feature>
<evidence type="ECO:0000313" key="3">
    <source>
        <dbReference type="Proteomes" id="UP001165586"/>
    </source>
</evidence>